<dbReference type="AlphaFoldDB" id="A0A5B6VED6"/>
<keyword evidence="2" id="KW-1185">Reference proteome</keyword>
<dbReference type="OrthoDB" id="1735543at2759"/>
<dbReference type="EMBL" id="SMMG02000007">
    <property type="protein sequence ID" value="KAA3467503.1"/>
    <property type="molecule type" value="Genomic_DNA"/>
</dbReference>
<gene>
    <name evidence="1" type="ORF">EPI10_002509</name>
</gene>
<evidence type="ECO:0000313" key="2">
    <source>
        <dbReference type="Proteomes" id="UP000325315"/>
    </source>
</evidence>
<proteinExistence type="predicted"/>
<name>A0A5B6VED6_9ROSI</name>
<evidence type="ECO:0000313" key="1">
    <source>
        <dbReference type="EMBL" id="KAA3467503.1"/>
    </source>
</evidence>
<organism evidence="1 2">
    <name type="scientific">Gossypium australe</name>
    <dbReference type="NCBI Taxonomy" id="47621"/>
    <lineage>
        <taxon>Eukaryota</taxon>
        <taxon>Viridiplantae</taxon>
        <taxon>Streptophyta</taxon>
        <taxon>Embryophyta</taxon>
        <taxon>Tracheophyta</taxon>
        <taxon>Spermatophyta</taxon>
        <taxon>Magnoliopsida</taxon>
        <taxon>eudicotyledons</taxon>
        <taxon>Gunneridae</taxon>
        <taxon>Pentapetalae</taxon>
        <taxon>rosids</taxon>
        <taxon>malvids</taxon>
        <taxon>Malvales</taxon>
        <taxon>Malvaceae</taxon>
        <taxon>Malvoideae</taxon>
        <taxon>Gossypium</taxon>
    </lineage>
</organism>
<sequence>MVSELSTSKVIVFPVKVLTKICIPPRRRSTKWRVDSFWMLVRPSSSCLPAKISLCWSGGIPSLSWILALTLSMVSELSTSRVIVLPVRVLTKICIPPLKRRTKWRVDSF</sequence>
<accession>A0A5B6VED6</accession>
<comment type="caution">
    <text evidence="1">The sequence shown here is derived from an EMBL/GenBank/DDBJ whole genome shotgun (WGS) entry which is preliminary data.</text>
</comment>
<dbReference type="Proteomes" id="UP000325315">
    <property type="component" value="Unassembled WGS sequence"/>
</dbReference>
<protein>
    <submittedName>
        <fullName evidence="1">Uncharacterized protein</fullName>
    </submittedName>
</protein>
<reference evidence="2" key="1">
    <citation type="journal article" date="2019" name="Plant Biotechnol. J.">
        <title>Genome sequencing of the Australian wild diploid species Gossypium australe highlights disease resistance and delayed gland morphogenesis.</title>
        <authorList>
            <person name="Cai Y."/>
            <person name="Cai X."/>
            <person name="Wang Q."/>
            <person name="Wang P."/>
            <person name="Zhang Y."/>
            <person name="Cai C."/>
            <person name="Xu Y."/>
            <person name="Wang K."/>
            <person name="Zhou Z."/>
            <person name="Wang C."/>
            <person name="Geng S."/>
            <person name="Li B."/>
            <person name="Dong Q."/>
            <person name="Hou Y."/>
            <person name="Wang H."/>
            <person name="Ai P."/>
            <person name="Liu Z."/>
            <person name="Yi F."/>
            <person name="Sun M."/>
            <person name="An G."/>
            <person name="Cheng J."/>
            <person name="Zhang Y."/>
            <person name="Shi Q."/>
            <person name="Xie Y."/>
            <person name="Shi X."/>
            <person name="Chang Y."/>
            <person name="Huang F."/>
            <person name="Chen Y."/>
            <person name="Hong S."/>
            <person name="Mi L."/>
            <person name="Sun Q."/>
            <person name="Zhang L."/>
            <person name="Zhou B."/>
            <person name="Peng R."/>
            <person name="Zhang X."/>
            <person name="Liu F."/>
        </authorList>
    </citation>
    <scope>NUCLEOTIDE SEQUENCE [LARGE SCALE GENOMIC DNA]</scope>
    <source>
        <strain evidence="2">cv. PA1801</strain>
    </source>
</reference>